<keyword evidence="2" id="KW-1185">Reference proteome</keyword>
<evidence type="ECO:0008006" key="3">
    <source>
        <dbReference type="Google" id="ProtNLM"/>
    </source>
</evidence>
<organism evidence="1 2">
    <name type="scientific">Palleronia caenipelagi</name>
    <dbReference type="NCBI Taxonomy" id="2489174"/>
    <lineage>
        <taxon>Bacteria</taxon>
        <taxon>Pseudomonadati</taxon>
        <taxon>Pseudomonadota</taxon>
        <taxon>Alphaproteobacteria</taxon>
        <taxon>Rhodobacterales</taxon>
        <taxon>Roseobacteraceae</taxon>
        <taxon>Palleronia</taxon>
    </lineage>
</organism>
<proteinExistence type="predicted"/>
<dbReference type="Proteomes" id="UP000318590">
    <property type="component" value="Unassembled WGS sequence"/>
</dbReference>
<comment type="caution">
    <text evidence="1">The sequence shown here is derived from an EMBL/GenBank/DDBJ whole genome shotgun (WGS) entry which is preliminary data.</text>
</comment>
<gene>
    <name evidence="1" type="ORF">FEV53_00510</name>
</gene>
<name>A0A547QAY4_9RHOB</name>
<dbReference type="AlphaFoldDB" id="A0A547QAY4"/>
<protein>
    <recommendedName>
        <fullName evidence="3">Sulfotransferase domain-containing protein</fullName>
    </recommendedName>
</protein>
<accession>A0A547QAY4</accession>
<evidence type="ECO:0000313" key="2">
    <source>
        <dbReference type="Proteomes" id="UP000318590"/>
    </source>
</evidence>
<evidence type="ECO:0000313" key="1">
    <source>
        <dbReference type="EMBL" id="TRD23532.1"/>
    </source>
</evidence>
<dbReference type="EMBL" id="VFSV01000001">
    <property type="protein sequence ID" value="TRD23532.1"/>
    <property type="molecule type" value="Genomic_DNA"/>
</dbReference>
<sequence>MLREFDRVYPTKLSGGVWHQDIFERFGPRHKNRLAQLSEGPYRPVLSYETGYLADADMCRKITAGHEAVDLMLVVRHPVKWLNSWRNQMLKSHRTTIDDFRNAGPTNAEVFRFFDLTTHIARWKANASVSSVNIVEYGADDLIDTFLDWIGVGRDRRGDFQKNVSDPNRSLNLDGLRLLHEVKTRLEGAPFSALERSVTHSLRAIRNGALDSSDKQSTFLLTEDDVSAINGDWLPVLNETLEALDAGFAFEPFEMTAGHMQAADLSATEPVRTVADAILPDLFLN</sequence>
<reference evidence="1 2" key="1">
    <citation type="submission" date="2019-06" db="EMBL/GenBank/DDBJ databases">
        <title>Paenimaribius caenipelagi gen. nov., sp. nov., isolated from a tidal flat.</title>
        <authorList>
            <person name="Yoon J.-H."/>
        </authorList>
    </citation>
    <scope>NUCLEOTIDE SEQUENCE [LARGE SCALE GENOMIC DNA]</scope>
    <source>
        <strain evidence="1 2">JBTF-M29</strain>
    </source>
</reference>
<dbReference type="RefSeq" id="WP_185962035.1">
    <property type="nucleotide sequence ID" value="NZ_VFSV01000001.1"/>
</dbReference>